<dbReference type="HOGENOM" id="CLU_2988181_0_0_4"/>
<sequence length="57" mass="6458">MSPDTEQPLRTVPCRANPSGMQAARWRDACPTPILNVLIFLFPHFPRPNLSLGSRPW</sequence>
<dbReference type="KEGG" id="cdn:BN940_10556"/>
<reference evidence="1 2" key="1">
    <citation type="journal article" date="2014" name="BMC Microbiol.">
        <title>The oxygen-independent metabolism of cyclic monoterpenes in Castellaniella defragrans 65Phen.</title>
        <authorList>
            <person name="Petasch J."/>
            <person name="Disch E.M."/>
            <person name="Markert S."/>
            <person name="Becher D."/>
            <person name="Schweder T."/>
            <person name="Huttel B."/>
            <person name="Reinhardt R."/>
            <person name="Harder J."/>
        </authorList>
    </citation>
    <scope>NUCLEOTIDE SEQUENCE [LARGE SCALE GENOMIC DNA]</scope>
    <source>
        <strain evidence="1">65Phen</strain>
    </source>
</reference>
<dbReference type="EMBL" id="HG916765">
    <property type="protein sequence ID" value="CDM24571.1"/>
    <property type="molecule type" value="Genomic_DNA"/>
</dbReference>
<evidence type="ECO:0000313" key="2">
    <source>
        <dbReference type="Proteomes" id="UP000019805"/>
    </source>
</evidence>
<keyword evidence="2" id="KW-1185">Reference proteome</keyword>
<dbReference type="STRING" id="1437824.BN940_10556"/>
<name>W8X4S5_CASD6</name>
<gene>
    <name evidence="1" type="ORF">BN940_10556</name>
</gene>
<accession>W8X4S5</accession>
<evidence type="ECO:0000313" key="1">
    <source>
        <dbReference type="EMBL" id="CDM24571.1"/>
    </source>
</evidence>
<proteinExistence type="predicted"/>
<dbReference type="AlphaFoldDB" id="W8X4S5"/>
<protein>
    <submittedName>
        <fullName evidence="1">Uncharacterized protein</fullName>
    </submittedName>
</protein>
<organism evidence="1 2">
    <name type="scientific">Castellaniella defragrans (strain DSM 12143 / CCUG 39792 / 65Phen)</name>
    <name type="common">Alcaligenes defragrans</name>
    <dbReference type="NCBI Taxonomy" id="1437824"/>
    <lineage>
        <taxon>Bacteria</taxon>
        <taxon>Pseudomonadati</taxon>
        <taxon>Pseudomonadota</taxon>
        <taxon>Betaproteobacteria</taxon>
        <taxon>Burkholderiales</taxon>
        <taxon>Alcaligenaceae</taxon>
        <taxon>Castellaniella</taxon>
    </lineage>
</organism>
<dbReference type="Proteomes" id="UP000019805">
    <property type="component" value="Chromosome"/>
</dbReference>